<evidence type="ECO:0000313" key="4">
    <source>
        <dbReference type="Proteomes" id="UP001597018"/>
    </source>
</evidence>
<dbReference type="InterPro" id="IPR016032">
    <property type="entry name" value="Sig_transdc_resp-reg_C-effctor"/>
</dbReference>
<comment type="caution">
    <text evidence="3">The sequence shown here is derived from an EMBL/GenBank/DDBJ whole genome shotgun (WGS) entry which is preliminary data.</text>
</comment>
<feature type="region of interest" description="Disordered" evidence="1">
    <location>
        <begin position="1"/>
        <end position="26"/>
    </location>
</feature>
<evidence type="ECO:0000313" key="3">
    <source>
        <dbReference type="EMBL" id="MFD0918280.1"/>
    </source>
</evidence>
<dbReference type="PANTHER" id="PTHR34293">
    <property type="entry name" value="HTH-TYPE TRANSCRIPTIONAL REGULATOR TRMBL2"/>
    <property type="match status" value="1"/>
</dbReference>
<dbReference type="SMART" id="SM00421">
    <property type="entry name" value="HTH_LUXR"/>
    <property type="match status" value="1"/>
</dbReference>
<reference evidence="4" key="1">
    <citation type="journal article" date="2019" name="Int. J. Syst. Evol. Microbiol.">
        <title>The Global Catalogue of Microorganisms (GCM) 10K type strain sequencing project: providing services to taxonomists for standard genome sequencing and annotation.</title>
        <authorList>
            <consortium name="The Broad Institute Genomics Platform"/>
            <consortium name="The Broad Institute Genome Sequencing Center for Infectious Disease"/>
            <person name="Wu L."/>
            <person name="Ma J."/>
        </authorList>
    </citation>
    <scope>NUCLEOTIDE SEQUENCE [LARGE SCALE GENOMIC DNA]</scope>
    <source>
        <strain evidence="4">CCUG 56401</strain>
    </source>
</reference>
<feature type="domain" description="HTH luxR-type" evidence="2">
    <location>
        <begin position="201"/>
        <end position="258"/>
    </location>
</feature>
<evidence type="ECO:0000256" key="1">
    <source>
        <dbReference type="SAM" id="MobiDB-lite"/>
    </source>
</evidence>
<dbReference type="Proteomes" id="UP001597018">
    <property type="component" value="Unassembled WGS sequence"/>
</dbReference>
<accession>A0ABW3FJF7</accession>
<dbReference type="RefSeq" id="WP_263250092.1">
    <property type="nucleotide sequence ID" value="NZ_BAABLT010000034.1"/>
</dbReference>
<dbReference type="PANTHER" id="PTHR34293:SF1">
    <property type="entry name" value="HTH-TYPE TRANSCRIPTIONAL REGULATOR TRMBL2"/>
    <property type="match status" value="1"/>
</dbReference>
<name>A0ABW3FJF7_9PSEU</name>
<organism evidence="3 4">
    <name type="scientific">Saccharopolyspora rosea</name>
    <dbReference type="NCBI Taxonomy" id="524884"/>
    <lineage>
        <taxon>Bacteria</taxon>
        <taxon>Bacillati</taxon>
        <taxon>Actinomycetota</taxon>
        <taxon>Actinomycetes</taxon>
        <taxon>Pseudonocardiales</taxon>
        <taxon>Pseudonocardiaceae</taxon>
        <taxon>Saccharopolyspora</taxon>
    </lineage>
</organism>
<dbReference type="SUPFAM" id="SSF46894">
    <property type="entry name" value="C-terminal effector domain of the bipartite response regulators"/>
    <property type="match status" value="1"/>
</dbReference>
<dbReference type="EMBL" id="JBHTIW010000001">
    <property type="protein sequence ID" value="MFD0918280.1"/>
    <property type="molecule type" value="Genomic_DNA"/>
</dbReference>
<proteinExistence type="predicted"/>
<dbReference type="Gene3D" id="1.10.10.10">
    <property type="entry name" value="Winged helix-like DNA-binding domain superfamily/Winged helix DNA-binding domain"/>
    <property type="match status" value="1"/>
</dbReference>
<dbReference type="InterPro" id="IPR036388">
    <property type="entry name" value="WH-like_DNA-bd_sf"/>
</dbReference>
<dbReference type="InterPro" id="IPR000792">
    <property type="entry name" value="Tscrpt_reg_LuxR_C"/>
</dbReference>
<dbReference type="GO" id="GO:0003677">
    <property type="term" value="F:DNA binding"/>
    <property type="evidence" value="ECO:0007669"/>
    <property type="project" value="UniProtKB-KW"/>
</dbReference>
<gene>
    <name evidence="3" type="ORF">ACFQ16_00845</name>
</gene>
<keyword evidence="3" id="KW-0238">DNA-binding</keyword>
<keyword evidence="4" id="KW-1185">Reference proteome</keyword>
<evidence type="ECO:0000259" key="2">
    <source>
        <dbReference type="SMART" id="SM00421"/>
    </source>
</evidence>
<dbReference type="InterPro" id="IPR051797">
    <property type="entry name" value="TrmB-like"/>
</dbReference>
<sequence>MLPGYTEQLERAEQTNVPGARPTAAAQAQAEAREAVRSVTRAARAQAGSSGVLQVVHGTKRVGWAAYELQRSATSLVQGVAKPPYATTGPLDSLESRKLAEGVRYQVLYDRSALALPPQKDITTKLVAMGEQARVIHVAPTKLIMVDGEIALLPLTVSDTAVESAVVIRSSAMLAAIARIFEDLWRFAAPFTGSHDLSGDEVQPTEEERWILSLLASGATDDTIGRLMGFSARTAHRRVRELIARLGVETRFQAGMQAVKLGWL</sequence>
<protein>
    <submittedName>
        <fullName evidence="3">DNA-binding response regulator</fullName>
    </submittedName>
</protein>